<reference evidence="2 3" key="1">
    <citation type="journal article" date="2018" name="PLoS ONE">
        <title>The draft genome of Kipferlia bialata reveals reductive genome evolution in fornicate parasites.</title>
        <authorList>
            <person name="Tanifuji G."/>
            <person name="Takabayashi S."/>
            <person name="Kume K."/>
            <person name="Takagi M."/>
            <person name="Nakayama T."/>
            <person name="Kamikawa R."/>
            <person name="Inagaki Y."/>
            <person name="Hashimoto T."/>
        </authorList>
    </citation>
    <scope>NUCLEOTIDE SEQUENCE [LARGE SCALE GENOMIC DNA]</scope>
    <source>
        <strain evidence="2">NY0173</strain>
    </source>
</reference>
<keyword evidence="3" id="KW-1185">Reference proteome</keyword>
<evidence type="ECO:0000313" key="2">
    <source>
        <dbReference type="EMBL" id="GIQ90288.1"/>
    </source>
</evidence>
<feature type="transmembrane region" description="Helical" evidence="1">
    <location>
        <begin position="43"/>
        <end position="67"/>
    </location>
</feature>
<feature type="transmembrane region" description="Helical" evidence="1">
    <location>
        <begin position="6"/>
        <end position="31"/>
    </location>
</feature>
<accession>A0A9K3D6Y5</accession>
<protein>
    <submittedName>
        <fullName evidence="2">Uncharacterized protein</fullName>
    </submittedName>
</protein>
<keyword evidence="1" id="KW-0472">Membrane</keyword>
<gene>
    <name evidence="2" type="ORF">KIPB_013024</name>
</gene>
<evidence type="ECO:0000256" key="1">
    <source>
        <dbReference type="SAM" id="Phobius"/>
    </source>
</evidence>
<keyword evidence="1" id="KW-0812">Transmembrane</keyword>
<comment type="caution">
    <text evidence="2">The sequence shown here is derived from an EMBL/GenBank/DDBJ whole genome shotgun (WGS) entry which is preliminary data.</text>
</comment>
<dbReference type="Proteomes" id="UP000265618">
    <property type="component" value="Unassembled WGS sequence"/>
</dbReference>
<proteinExistence type="predicted"/>
<keyword evidence="1" id="KW-1133">Transmembrane helix</keyword>
<dbReference type="AlphaFoldDB" id="A0A9K3D6Y5"/>
<name>A0A9K3D6Y5_9EUKA</name>
<feature type="non-terminal residue" evidence="2">
    <location>
        <position position="73"/>
    </location>
</feature>
<evidence type="ECO:0000313" key="3">
    <source>
        <dbReference type="Proteomes" id="UP000265618"/>
    </source>
</evidence>
<organism evidence="2 3">
    <name type="scientific">Kipferlia bialata</name>
    <dbReference type="NCBI Taxonomy" id="797122"/>
    <lineage>
        <taxon>Eukaryota</taxon>
        <taxon>Metamonada</taxon>
        <taxon>Carpediemonas-like organisms</taxon>
        <taxon>Kipferlia</taxon>
    </lineage>
</organism>
<sequence>METGTIRNQVTGCACLVLVVLLTGAYGTLLVRRRQTKWTTSSFVFLTITFVLAFLSGVSGVYFWGVWLRSPTV</sequence>
<dbReference type="EMBL" id="BDIP01005998">
    <property type="protein sequence ID" value="GIQ90288.1"/>
    <property type="molecule type" value="Genomic_DNA"/>
</dbReference>